<evidence type="ECO:0008006" key="3">
    <source>
        <dbReference type="Google" id="ProtNLM"/>
    </source>
</evidence>
<proteinExistence type="predicted"/>
<gene>
    <name evidence="1" type="ORF">HUJ06_019373</name>
</gene>
<organism evidence="1 2">
    <name type="scientific">Nelumbo nucifera</name>
    <name type="common">Sacred lotus</name>
    <dbReference type="NCBI Taxonomy" id="4432"/>
    <lineage>
        <taxon>Eukaryota</taxon>
        <taxon>Viridiplantae</taxon>
        <taxon>Streptophyta</taxon>
        <taxon>Embryophyta</taxon>
        <taxon>Tracheophyta</taxon>
        <taxon>Spermatophyta</taxon>
        <taxon>Magnoliopsida</taxon>
        <taxon>Proteales</taxon>
        <taxon>Nelumbonaceae</taxon>
        <taxon>Nelumbo</taxon>
    </lineage>
</organism>
<evidence type="ECO:0000313" key="2">
    <source>
        <dbReference type="Proteomes" id="UP000607653"/>
    </source>
</evidence>
<name>A0A822XC47_NELNU</name>
<protein>
    <recommendedName>
        <fullName evidence="3">Protein kinase domain-containing protein</fullName>
    </recommendedName>
</protein>
<sequence>MHVGDFGLAKFVIDGGASEYMSAIAGSYGYISCSWFHGSGSSTNPNMSPFGLNFANQDLTSQTESSDLSSSNPNPVQLNQFVLCQGWKPLTPAWCLFNTSIVKTRHPKFTSLMHLLAY</sequence>
<keyword evidence="2" id="KW-1185">Reference proteome</keyword>
<dbReference type="Proteomes" id="UP000607653">
    <property type="component" value="Unassembled WGS sequence"/>
</dbReference>
<dbReference type="EMBL" id="DUZY01000001">
    <property type="protein sequence ID" value="DAD17910.1"/>
    <property type="molecule type" value="Genomic_DNA"/>
</dbReference>
<comment type="caution">
    <text evidence="1">The sequence shown here is derived from an EMBL/GenBank/DDBJ whole genome shotgun (WGS) entry which is preliminary data.</text>
</comment>
<evidence type="ECO:0000313" key="1">
    <source>
        <dbReference type="EMBL" id="DAD17910.1"/>
    </source>
</evidence>
<accession>A0A822XC47</accession>
<dbReference type="AlphaFoldDB" id="A0A822XC47"/>
<reference evidence="1 2" key="1">
    <citation type="journal article" date="2020" name="Mol. Biol. Evol.">
        <title>Distinct Expression and Methylation Patterns for Genes with Different Fates following a Single Whole-Genome Duplication in Flowering Plants.</title>
        <authorList>
            <person name="Shi T."/>
            <person name="Rahmani R.S."/>
            <person name="Gugger P.F."/>
            <person name="Wang M."/>
            <person name="Li H."/>
            <person name="Zhang Y."/>
            <person name="Li Z."/>
            <person name="Wang Q."/>
            <person name="Van de Peer Y."/>
            <person name="Marchal K."/>
            <person name="Chen J."/>
        </authorList>
    </citation>
    <scope>NUCLEOTIDE SEQUENCE [LARGE SCALE GENOMIC DNA]</scope>
    <source>
        <tissue evidence="1">Leaf</tissue>
    </source>
</reference>